<gene>
    <name evidence="1" type="ORF">V6N11_021884</name>
</gene>
<dbReference type="EMBL" id="JBBPBN010000005">
    <property type="protein sequence ID" value="KAK9036961.1"/>
    <property type="molecule type" value="Genomic_DNA"/>
</dbReference>
<protein>
    <submittedName>
        <fullName evidence="1">Uncharacterized protein</fullName>
    </submittedName>
</protein>
<keyword evidence="2" id="KW-1185">Reference proteome</keyword>
<evidence type="ECO:0000313" key="2">
    <source>
        <dbReference type="Proteomes" id="UP001396334"/>
    </source>
</evidence>
<proteinExistence type="predicted"/>
<organism evidence="1 2">
    <name type="scientific">Hibiscus sabdariffa</name>
    <name type="common">roselle</name>
    <dbReference type="NCBI Taxonomy" id="183260"/>
    <lineage>
        <taxon>Eukaryota</taxon>
        <taxon>Viridiplantae</taxon>
        <taxon>Streptophyta</taxon>
        <taxon>Embryophyta</taxon>
        <taxon>Tracheophyta</taxon>
        <taxon>Spermatophyta</taxon>
        <taxon>Magnoliopsida</taxon>
        <taxon>eudicotyledons</taxon>
        <taxon>Gunneridae</taxon>
        <taxon>Pentapetalae</taxon>
        <taxon>rosids</taxon>
        <taxon>malvids</taxon>
        <taxon>Malvales</taxon>
        <taxon>Malvaceae</taxon>
        <taxon>Malvoideae</taxon>
        <taxon>Hibiscus</taxon>
    </lineage>
</organism>
<accession>A0ABR2THJ6</accession>
<reference evidence="1 2" key="1">
    <citation type="journal article" date="2024" name="G3 (Bethesda)">
        <title>Genome assembly of Hibiscus sabdariffa L. provides insights into metabolisms of medicinal natural products.</title>
        <authorList>
            <person name="Kim T."/>
        </authorList>
    </citation>
    <scope>NUCLEOTIDE SEQUENCE [LARGE SCALE GENOMIC DNA]</scope>
    <source>
        <strain evidence="1">TK-2024</strain>
        <tissue evidence="1">Old leaves</tissue>
    </source>
</reference>
<comment type="caution">
    <text evidence="1">The sequence shown here is derived from an EMBL/GenBank/DDBJ whole genome shotgun (WGS) entry which is preliminary data.</text>
</comment>
<dbReference type="Proteomes" id="UP001396334">
    <property type="component" value="Unassembled WGS sequence"/>
</dbReference>
<sequence>MDRGVVISSLQFVCSELKNLSAILDISIYASIDEQLCLQDLVEVTPLEDVGSREVSLRCMLALTTVNISSVDVAPIVRCSEVSFGMENYFVEISTNIVETARESAVSRMRTYSFRKHPLVGEDKAQGKNLAFSVEITRNLPIFNLDTNMEVLE</sequence>
<evidence type="ECO:0000313" key="1">
    <source>
        <dbReference type="EMBL" id="KAK9036961.1"/>
    </source>
</evidence>
<name>A0ABR2THJ6_9ROSI</name>